<reference evidence="1 2" key="1">
    <citation type="submission" date="2016-10" db="EMBL/GenBank/DDBJ databases">
        <authorList>
            <person name="de Groot N.N."/>
        </authorList>
    </citation>
    <scope>NUCLEOTIDE SEQUENCE [LARGE SCALE GENOMIC DNA]</scope>
    <source>
        <strain evidence="1 2">CGMCC 1.11030</strain>
    </source>
</reference>
<sequence length="263" mass="26383">MTLTRDEKLARFAALHRPGDPVVLWNAWDAGSAAAVARAGAKAVATGSASVAQAMGFPDGEALPLDLVTTIAERVVLAAGELPVSIDFEGAYATDPAQAAANALRLARVGAVGINVEDSVIGGEGVHPAAAQAARIAAIVETCAEAGLPLHVNARIDLFIRSGDPAAHAGLMDEALSRAAAYAEAGAASIYPITLSDPDLVAAFCQDCPVATNIFGPPGGPEGVAALAALGVGRISYGPRAWREAMAGVEAAARTMLGAASRG</sequence>
<dbReference type="Pfam" id="PF13714">
    <property type="entry name" value="PEP_mutase"/>
    <property type="match status" value="1"/>
</dbReference>
<keyword evidence="2" id="KW-1185">Reference proteome</keyword>
<accession>A0A1I3MZF2</accession>
<dbReference type="InterPro" id="IPR015813">
    <property type="entry name" value="Pyrv/PenolPyrv_kinase-like_dom"/>
</dbReference>
<evidence type="ECO:0000313" key="2">
    <source>
        <dbReference type="Proteomes" id="UP000199377"/>
    </source>
</evidence>
<dbReference type="SUPFAM" id="SSF51621">
    <property type="entry name" value="Phosphoenolpyruvate/pyruvate domain"/>
    <property type="match status" value="1"/>
</dbReference>
<protein>
    <submittedName>
        <fullName evidence="1">2-Methylisocitrate lyase, PEP mutase family</fullName>
    </submittedName>
</protein>
<evidence type="ECO:0000313" key="1">
    <source>
        <dbReference type="EMBL" id="SFJ02130.1"/>
    </source>
</evidence>
<dbReference type="RefSeq" id="WP_245779256.1">
    <property type="nucleotide sequence ID" value="NZ_FOQH01000012.1"/>
</dbReference>
<dbReference type="Proteomes" id="UP000199377">
    <property type="component" value="Unassembled WGS sequence"/>
</dbReference>
<dbReference type="PANTHER" id="PTHR42905">
    <property type="entry name" value="PHOSPHOENOLPYRUVATE CARBOXYLASE"/>
    <property type="match status" value="1"/>
</dbReference>
<proteinExistence type="predicted"/>
<dbReference type="InterPro" id="IPR040442">
    <property type="entry name" value="Pyrv_kinase-like_dom_sf"/>
</dbReference>
<gene>
    <name evidence="1" type="ORF">SAMN05216258_11251</name>
</gene>
<keyword evidence="1" id="KW-0456">Lyase</keyword>
<dbReference type="EMBL" id="FOQH01000012">
    <property type="protein sequence ID" value="SFJ02130.1"/>
    <property type="molecule type" value="Genomic_DNA"/>
</dbReference>
<dbReference type="Gene3D" id="3.20.20.60">
    <property type="entry name" value="Phosphoenolpyruvate-binding domains"/>
    <property type="match status" value="1"/>
</dbReference>
<name>A0A1I3MZF2_9RHOB</name>
<dbReference type="PANTHER" id="PTHR42905:SF16">
    <property type="entry name" value="CARBOXYPHOSPHONOENOLPYRUVATE PHOSPHONOMUTASE-LIKE PROTEIN (AFU_ORTHOLOGUE AFUA_5G07230)"/>
    <property type="match status" value="1"/>
</dbReference>
<organism evidence="1 2">
    <name type="scientific">Albimonas pacifica</name>
    <dbReference type="NCBI Taxonomy" id="1114924"/>
    <lineage>
        <taxon>Bacteria</taxon>
        <taxon>Pseudomonadati</taxon>
        <taxon>Pseudomonadota</taxon>
        <taxon>Alphaproteobacteria</taxon>
        <taxon>Rhodobacterales</taxon>
        <taxon>Paracoccaceae</taxon>
        <taxon>Albimonas</taxon>
    </lineage>
</organism>
<dbReference type="STRING" id="1114924.SAMN05216258_11251"/>
<dbReference type="AlphaFoldDB" id="A0A1I3MZF2"/>
<dbReference type="GO" id="GO:0016829">
    <property type="term" value="F:lyase activity"/>
    <property type="evidence" value="ECO:0007669"/>
    <property type="project" value="UniProtKB-KW"/>
</dbReference>